<dbReference type="Proteomes" id="UP000069940">
    <property type="component" value="Unassembled WGS sequence"/>
</dbReference>
<dbReference type="InterPro" id="IPR042530">
    <property type="entry name" value="EME1/EME2_C"/>
</dbReference>
<organism evidence="15 16">
    <name type="scientific">Aedes albopictus</name>
    <name type="common">Asian tiger mosquito</name>
    <name type="synonym">Stegomyia albopicta</name>
    <dbReference type="NCBI Taxonomy" id="7160"/>
    <lineage>
        <taxon>Eukaryota</taxon>
        <taxon>Metazoa</taxon>
        <taxon>Ecdysozoa</taxon>
        <taxon>Arthropoda</taxon>
        <taxon>Hexapoda</taxon>
        <taxon>Insecta</taxon>
        <taxon>Pterygota</taxon>
        <taxon>Neoptera</taxon>
        <taxon>Endopterygota</taxon>
        <taxon>Diptera</taxon>
        <taxon>Nematocera</taxon>
        <taxon>Culicoidea</taxon>
        <taxon>Culicidae</taxon>
        <taxon>Culicinae</taxon>
        <taxon>Aedini</taxon>
        <taxon>Aedes</taxon>
        <taxon>Stegomyia</taxon>
    </lineage>
</organism>
<protein>
    <recommendedName>
        <fullName evidence="14">ERCC4 domain-containing protein</fullName>
    </recommendedName>
</protein>
<feature type="domain" description="ERCC4" evidence="14">
    <location>
        <begin position="53"/>
        <end position="190"/>
    </location>
</feature>
<sequence length="314" mass="35633">MARRGGKQNENSVERLMHINYNNEQRSLKPGHCNKFLHAIIDPGFLQGEHGASILSKINQLNLKYEIKPQRMPRVITFYRSTQQSLTQQGTMTDKKVDQKFMIYLMLGGDLVRHVKDRNLMAKVKEVQDLYPGKTVYLLVYGLIAYCRNNRGCVGRRETEMVLTELQLFSGCSHYRTETAEEVGSFVAQLGKSLAELPYKQQQNEKYSLENKYLGNEKKGCVRVEGTAGLRQLYQNQLVKIPSVSLEVAEAIITEYPSVQRLYKGFRLNGPNLLANVDVRRAGGPITSAVRRIGPQLSKKLCTVYSSVDPKQTL</sequence>
<evidence type="ECO:0000256" key="7">
    <source>
        <dbReference type="ARBA" id="ARBA00022763"/>
    </source>
</evidence>
<keyword evidence="6" id="KW-0255">Endonuclease</keyword>
<keyword evidence="10" id="KW-0233">DNA recombination</keyword>
<evidence type="ECO:0000256" key="8">
    <source>
        <dbReference type="ARBA" id="ARBA00022801"/>
    </source>
</evidence>
<dbReference type="Pfam" id="PF02732">
    <property type="entry name" value="ERCC4"/>
    <property type="match status" value="1"/>
</dbReference>
<keyword evidence="5" id="KW-0479">Metal-binding</keyword>
<dbReference type="InterPro" id="IPR047524">
    <property type="entry name" value="XPF_nuclease_EME1_plant/arthr"/>
</dbReference>
<dbReference type="Pfam" id="PF21292">
    <property type="entry name" value="EME1-MUS81_C"/>
    <property type="match status" value="1"/>
</dbReference>
<evidence type="ECO:0000256" key="2">
    <source>
        <dbReference type="ARBA" id="ARBA00004123"/>
    </source>
</evidence>
<evidence type="ECO:0000313" key="15">
    <source>
        <dbReference type="EnsemblMetazoa" id="AALFPA23_018250.P26812"/>
    </source>
</evidence>
<comment type="subcellular location">
    <subcellularLocation>
        <location evidence="2">Nucleus</location>
    </subcellularLocation>
</comment>
<dbReference type="InterPro" id="IPR033310">
    <property type="entry name" value="Mms4/EME1/EME2"/>
</dbReference>
<evidence type="ECO:0000256" key="11">
    <source>
        <dbReference type="ARBA" id="ARBA00023204"/>
    </source>
</evidence>
<reference evidence="16" key="1">
    <citation type="journal article" date="2015" name="Proc. Natl. Acad. Sci. U.S.A.">
        <title>Genome sequence of the Asian Tiger mosquito, Aedes albopictus, reveals insights into its biology, genetics, and evolution.</title>
        <authorList>
            <person name="Chen X.G."/>
            <person name="Jiang X."/>
            <person name="Gu J."/>
            <person name="Xu M."/>
            <person name="Wu Y."/>
            <person name="Deng Y."/>
            <person name="Zhang C."/>
            <person name="Bonizzoni M."/>
            <person name="Dermauw W."/>
            <person name="Vontas J."/>
            <person name="Armbruster P."/>
            <person name="Huang X."/>
            <person name="Yang Y."/>
            <person name="Zhang H."/>
            <person name="He W."/>
            <person name="Peng H."/>
            <person name="Liu Y."/>
            <person name="Wu K."/>
            <person name="Chen J."/>
            <person name="Lirakis M."/>
            <person name="Topalis P."/>
            <person name="Van Leeuwen T."/>
            <person name="Hall A.B."/>
            <person name="Jiang X."/>
            <person name="Thorpe C."/>
            <person name="Mueller R.L."/>
            <person name="Sun C."/>
            <person name="Waterhouse R.M."/>
            <person name="Yan G."/>
            <person name="Tu Z.J."/>
            <person name="Fang X."/>
            <person name="James A.A."/>
        </authorList>
    </citation>
    <scope>NUCLEOTIDE SEQUENCE [LARGE SCALE GENOMIC DNA]</scope>
    <source>
        <strain evidence="16">Foshan</strain>
    </source>
</reference>
<evidence type="ECO:0000256" key="12">
    <source>
        <dbReference type="ARBA" id="ARBA00023242"/>
    </source>
</evidence>
<keyword evidence="7" id="KW-0227">DNA damage</keyword>
<keyword evidence="12" id="KW-0539">Nucleus</keyword>
<evidence type="ECO:0000259" key="14">
    <source>
        <dbReference type="Pfam" id="PF02732"/>
    </source>
</evidence>
<keyword evidence="8" id="KW-0378">Hydrolase</keyword>
<keyword evidence="13" id="KW-0469">Meiosis</keyword>
<proteinExistence type="inferred from homology"/>
<keyword evidence="4" id="KW-0540">Nuclease</keyword>
<dbReference type="EnsemblMetazoa" id="AALFPA23_018250.R26812">
    <property type="protein sequence ID" value="AALFPA23_018250.P26812"/>
    <property type="gene ID" value="AALFPA23_018250"/>
</dbReference>
<evidence type="ECO:0000256" key="5">
    <source>
        <dbReference type="ARBA" id="ARBA00022723"/>
    </source>
</evidence>
<dbReference type="CDD" id="cd20083">
    <property type="entry name" value="XPF_nuclease_EME"/>
    <property type="match status" value="1"/>
</dbReference>
<evidence type="ECO:0000256" key="10">
    <source>
        <dbReference type="ARBA" id="ARBA00023172"/>
    </source>
</evidence>
<dbReference type="PANTHER" id="PTHR21077:SF5">
    <property type="entry name" value="CROSSOVER JUNCTION ENDONUCLEASE MMS4"/>
    <property type="match status" value="1"/>
</dbReference>
<evidence type="ECO:0000256" key="13">
    <source>
        <dbReference type="ARBA" id="ARBA00023254"/>
    </source>
</evidence>
<comment type="cofactor">
    <cofactor evidence="1">
        <name>Mg(2+)</name>
        <dbReference type="ChEBI" id="CHEBI:18420"/>
    </cofactor>
</comment>
<keyword evidence="9" id="KW-0460">Magnesium</keyword>
<reference evidence="15" key="2">
    <citation type="submission" date="2025-05" db="UniProtKB">
        <authorList>
            <consortium name="EnsemblMetazoa"/>
        </authorList>
    </citation>
    <scope>IDENTIFICATION</scope>
    <source>
        <strain evidence="15">Foshan</strain>
    </source>
</reference>
<keyword evidence="16" id="KW-1185">Reference proteome</keyword>
<dbReference type="InterPro" id="IPR006166">
    <property type="entry name" value="ERCC4_domain"/>
</dbReference>
<name>A0ABM1ZGL2_AEDAL</name>
<keyword evidence="11" id="KW-0234">DNA repair</keyword>
<evidence type="ECO:0000256" key="9">
    <source>
        <dbReference type="ARBA" id="ARBA00022842"/>
    </source>
</evidence>
<evidence type="ECO:0000256" key="6">
    <source>
        <dbReference type="ARBA" id="ARBA00022759"/>
    </source>
</evidence>
<comment type="similarity">
    <text evidence="3">Belongs to the EME1/MMS4 family.</text>
</comment>
<evidence type="ECO:0000256" key="4">
    <source>
        <dbReference type="ARBA" id="ARBA00022722"/>
    </source>
</evidence>
<dbReference type="RefSeq" id="XP_029707598.2">
    <property type="nucleotide sequence ID" value="XM_029851738.2"/>
</dbReference>
<dbReference type="PANTHER" id="PTHR21077">
    <property type="entry name" value="EME1 PROTEIN"/>
    <property type="match status" value="1"/>
</dbReference>
<dbReference type="Gene3D" id="1.10.150.670">
    <property type="entry name" value="Crossover junction endonuclease EME1, DNA-binding domain"/>
    <property type="match status" value="1"/>
</dbReference>
<evidence type="ECO:0000256" key="1">
    <source>
        <dbReference type="ARBA" id="ARBA00001946"/>
    </source>
</evidence>
<accession>A0ABM1ZGL2</accession>
<dbReference type="Gene3D" id="3.40.50.10130">
    <property type="match status" value="1"/>
</dbReference>
<evidence type="ECO:0000256" key="3">
    <source>
        <dbReference type="ARBA" id="ARBA00005313"/>
    </source>
</evidence>
<dbReference type="GeneID" id="115253922"/>
<evidence type="ECO:0000313" key="16">
    <source>
        <dbReference type="Proteomes" id="UP000069940"/>
    </source>
</evidence>